<dbReference type="InterPro" id="IPR027417">
    <property type="entry name" value="P-loop_NTPase"/>
</dbReference>
<proteinExistence type="predicted"/>
<organism evidence="2 3">
    <name type="scientific">Funiculus sociatus GB2-A5</name>
    <dbReference type="NCBI Taxonomy" id="2933946"/>
    <lineage>
        <taxon>Bacteria</taxon>
        <taxon>Bacillati</taxon>
        <taxon>Cyanobacteriota</taxon>
        <taxon>Cyanophyceae</taxon>
        <taxon>Coleofasciculales</taxon>
        <taxon>Coleofasciculaceae</taxon>
        <taxon>Funiculus</taxon>
    </lineage>
</organism>
<feature type="domain" description="Endonuclease GajA/Old nuclease/RecF-like AAA" evidence="1">
    <location>
        <begin position="41"/>
        <end position="437"/>
    </location>
</feature>
<reference evidence="2 3" key="1">
    <citation type="submission" date="2022-04" db="EMBL/GenBank/DDBJ databases">
        <title>Positive selection, recombination, and allopatry shape intraspecific diversity of widespread and dominant cyanobacteria.</title>
        <authorList>
            <person name="Wei J."/>
            <person name="Shu W."/>
            <person name="Hu C."/>
        </authorList>
    </citation>
    <scope>NUCLEOTIDE SEQUENCE [LARGE SCALE GENOMIC DNA]</scope>
    <source>
        <strain evidence="2 3">GB2-A5</strain>
    </source>
</reference>
<dbReference type="CDD" id="cd00267">
    <property type="entry name" value="ABC_ATPase"/>
    <property type="match status" value="1"/>
</dbReference>
<dbReference type="EMBL" id="JAMPKK010000096">
    <property type="protein sequence ID" value="MEP0867933.1"/>
    <property type="molecule type" value="Genomic_DNA"/>
</dbReference>
<dbReference type="Proteomes" id="UP001442494">
    <property type="component" value="Unassembled WGS sequence"/>
</dbReference>
<evidence type="ECO:0000259" key="1">
    <source>
        <dbReference type="Pfam" id="PF13175"/>
    </source>
</evidence>
<keyword evidence="3" id="KW-1185">Reference proteome</keyword>
<accession>A0ABV0JWU3</accession>
<dbReference type="InterPro" id="IPR051396">
    <property type="entry name" value="Bact_Antivir_Def_Nuclease"/>
</dbReference>
<dbReference type="InterPro" id="IPR041685">
    <property type="entry name" value="AAA_GajA/Old/RecF-like"/>
</dbReference>
<gene>
    <name evidence="2" type="ORF">NDI37_26180</name>
</gene>
<comment type="caution">
    <text evidence="2">The sequence shown here is derived from an EMBL/GenBank/DDBJ whole genome shotgun (WGS) entry which is preliminary data.</text>
</comment>
<dbReference type="PANTHER" id="PTHR43581:SF2">
    <property type="entry name" value="EXCINUCLEASE ATPASE SUBUNIT"/>
    <property type="match status" value="1"/>
</dbReference>
<sequence length="826" mass="94486">MRLKSIFVRFYKSFNYDYIRKLDPRVKPKPWEMMDGMWYPYVQVPIDPKVTTIVGANESGKSHLLSAIEKAISGEKIKREDFCRYSQFFTVKQGELKFPDFGSEWSDLSEEDQKKVRSVSEIPEATIFDRFFIFRNNKDYLTLYLPDTEDKYTVYKAGYNKNNVESFPSILPHPFRIEADIALPDSVPIKKIIERIKKPEGTKTEGTKYEFLERSQRKKIRELLETLHKNSDSFIKQQSLVNQVDSEFSKTITSLITALKSSAMSEQESEKREKEFDLAYKLICKVAKVDTEVLSNLADSMLEGKGGYTEGLLKMINNHLAESLNFPSWWVQDRQFCLLLSARDHDLVFTIRDRTGTQYSFAERSSGLKYFLSYYIQYRAHEPHDTTPEILLMDEPDAYLSSQAQQDLLKIFEAFANPQDARHPVQVVYVTHSPFLIDKNHSERIRVLEKGVEEEGTRVVKDAAKNHYEPLRSAFGAFVGETAFIGNCNLMVEGPADQILIAGAATYLRSRNVSKREMLDLNNITIVPAGGAPHIPYLVYLARGRDVVQPAVIVLLDSDQGGNDAKKNLNRGGPKRKQLLKENFILQIGDLAGEAELSLPKGIEPIEIEDLIPLPICVRAAGIYAREVCGATDSDVAAITEDAILKKLTDGKTVFEAIEACFEELSKDGLHIEKVGFARSVIGTITKLSKEETSRKTNFTNGLNKFEENFKIIFRRIDRMKRDAERERTDERVSQKIDRLKENFLKDHPVCANREDAIVLLEDIESMLDDSFECDAIKLKIQNLRRDYKLEADMVKPVDNYEKFKEGLEQIKYAGRIASQESQEEE</sequence>
<protein>
    <submittedName>
        <fullName evidence="2">AAA family ATPase</fullName>
    </submittedName>
</protein>
<name>A0ABV0JWU3_9CYAN</name>
<dbReference type="RefSeq" id="WP_190428150.1">
    <property type="nucleotide sequence ID" value="NZ_JAMPKK010000096.1"/>
</dbReference>
<evidence type="ECO:0000313" key="3">
    <source>
        <dbReference type="Proteomes" id="UP001442494"/>
    </source>
</evidence>
<dbReference type="PANTHER" id="PTHR43581">
    <property type="entry name" value="ATP/GTP PHOSPHATASE"/>
    <property type="match status" value="1"/>
</dbReference>
<dbReference type="Pfam" id="PF13175">
    <property type="entry name" value="AAA_15"/>
    <property type="match status" value="1"/>
</dbReference>
<dbReference type="SUPFAM" id="SSF52540">
    <property type="entry name" value="P-loop containing nucleoside triphosphate hydrolases"/>
    <property type="match status" value="1"/>
</dbReference>
<evidence type="ECO:0000313" key="2">
    <source>
        <dbReference type="EMBL" id="MEP0867933.1"/>
    </source>
</evidence>
<dbReference type="Gene3D" id="3.40.50.300">
    <property type="entry name" value="P-loop containing nucleotide triphosphate hydrolases"/>
    <property type="match status" value="1"/>
</dbReference>